<evidence type="ECO:0000256" key="2">
    <source>
        <dbReference type="ARBA" id="ARBA00022679"/>
    </source>
</evidence>
<dbReference type="GO" id="GO:0005794">
    <property type="term" value="C:Golgi apparatus"/>
    <property type="evidence" value="ECO:0007669"/>
    <property type="project" value="TreeGrafter"/>
</dbReference>
<dbReference type="GO" id="GO:0006487">
    <property type="term" value="P:protein N-linked glycosylation"/>
    <property type="evidence" value="ECO:0007669"/>
    <property type="project" value="TreeGrafter"/>
</dbReference>
<protein>
    <submittedName>
        <fullName evidence="4">Uncharacterized protein</fullName>
    </submittedName>
</protein>
<dbReference type="GO" id="GO:0016020">
    <property type="term" value="C:membrane"/>
    <property type="evidence" value="ECO:0007669"/>
    <property type="project" value="InterPro"/>
</dbReference>
<keyword evidence="5" id="KW-1185">Reference proteome</keyword>
<dbReference type="PANTHER" id="PTHR31121:SF6">
    <property type="entry name" value="ALPHA-1,2 MANNOSYLTRANSFERASE KTR1"/>
    <property type="match status" value="1"/>
</dbReference>
<dbReference type="Proteomes" id="UP001139887">
    <property type="component" value="Unassembled WGS sequence"/>
</dbReference>
<dbReference type="InterPro" id="IPR029044">
    <property type="entry name" value="Nucleotide-diphossugar_trans"/>
</dbReference>
<evidence type="ECO:0000256" key="1">
    <source>
        <dbReference type="ARBA" id="ARBA00007677"/>
    </source>
</evidence>
<dbReference type="OrthoDB" id="439943at2759"/>
<keyword evidence="2" id="KW-0808">Transferase</keyword>
<dbReference type="SUPFAM" id="SSF53448">
    <property type="entry name" value="Nucleotide-diphospho-sugar transferases"/>
    <property type="match status" value="1"/>
</dbReference>
<dbReference type="EMBL" id="JANBUW010000092">
    <property type="protein sequence ID" value="KAJ2849249.1"/>
    <property type="molecule type" value="Genomic_DNA"/>
</dbReference>
<gene>
    <name evidence="4" type="ORF">IWW36_002760</name>
</gene>
<proteinExistence type="inferred from homology"/>
<evidence type="ECO:0000256" key="3">
    <source>
        <dbReference type="PIRSR" id="PIRSR018153-1"/>
    </source>
</evidence>
<dbReference type="PIRSF" id="PIRSF018153">
    <property type="entry name" value="Glyco_trans_15"/>
    <property type="match status" value="1"/>
</dbReference>
<dbReference type="Gene3D" id="3.90.550.10">
    <property type="entry name" value="Spore Coat Polysaccharide Biosynthesis Protein SpsA, Chain A"/>
    <property type="match status" value="1"/>
</dbReference>
<sequence>MAFIYRRIYRILVPLGLLLAFVLWRNKHQAEEASATVRYTPPLPPLPTGSAQPQSCFVFITRTMSLTKVRRTMFDVEQRFNQRYHYPYVFLSEHPFSQAFQESVKNMASSPVHFALIEDWQEPEWIDVNRVKGRIGFRNMVRYWSGPFARHPAIQPYRYIWRLEPGSHYTCDFEYDPFVEMKQMQLKYGFAISMQEIPSAVPSLWQTFNKFISQHSDSLKHRNSTLDWLIDSKSNEFSRCHFITNFELIDLDFMRSTEYQQLFEFLDKQAGIYYEQWSDASIRSLAVALLLSHKQVWWLADAGYTHDLLLNCPADHHRQMRCHCDPSKSTHLLPMSCSVYWNSALNTQV</sequence>
<dbReference type="Pfam" id="PF01793">
    <property type="entry name" value="Glyco_transf_15"/>
    <property type="match status" value="1"/>
</dbReference>
<dbReference type="GO" id="GO:0000026">
    <property type="term" value="F:alpha-1,2-mannosyltransferase activity"/>
    <property type="evidence" value="ECO:0007669"/>
    <property type="project" value="TreeGrafter"/>
</dbReference>
<reference evidence="4" key="1">
    <citation type="submission" date="2022-07" db="EMBL/GenBank/DDBJ databases">
        <title>Phylogenomic reconstructions and comparative analyses of Kickxellomycotina fungi.</title>
        <authorList>
            <person name="Reynolds N.K."/>
            <person name="Stajich J.E."/>
            <person name="Barry K."/>
            <person name="Grigoriev I.V."/>
            <person name="Crous P."/>
            <person name="Smith M.E."/>
        </authorList>
    </citation>
    <scope>NUCLEOTIDE SEQUENCE</scope>
    <source>
        <strain evidence="4">NRRL 1566</strain>
    </source>
</reference>
<feature type="active site" description="Nucleophile" evidence="3">
    <location>
        <position position="247"/>
    </location>
</feature>
<organism evidence="4 5">
    <name type="scientific">Coemansia brasiliensis</name>
    <dbReference type="NCBI Taxonomy" id="2650707"/>
    <lineage>
        <taxon>Eukaryota</taxon>
        <taxon>Fungi</taxon>
        <taxon>Fungi incertae sedis</taxon>
        <taxon>Zoopagomycota</taxon>
        <taxon>Kickxellomycotina</taxon>
        <taxon>Kickxellomycetes</taxon>
        <taxon>Kickxellales</taxon>
        <taxon>Kickxellaceae</taxon>
        <taxon>Coemansia</taxon>
    </lineage>
</organism>
<comment type="caution">
    <text evidence="4">The sequence shown here is derived from an EMBL/GenBank/DDBJ whole genome shotgun (WGS) entry which is preliminary data.</text>
</comment>
<evidence type="ECO:0000313" key="5">
    <source>
        <dbReference type="Proteomes" id="UP001139887"/>
    </source>
</evidence>
<dbReference type="GO" id="GO:0000032">
    <property type="term" value="P:cell wall mannoprotein biosynthetic process"/>
    <property type="evidence" value="ECO:0007669"/>
    <property type="project" value="TreeGrafter"/>
</dbReference>
<dbReference type="AlphaFoldDB" id="A0A9W8I910"/>
<dbReference type="PANTHER" id="PTHR31121">
    <property type="entry name" value="ALPHA-1,2 MANNOSYLTRANSFERASE KTR1"/>
    <property type="match status" value="1"/>
</dbReference>
<dbReference type="InterPro" id="IPR002685">
    <property type="entry name" value="Glyco_trans_15"/>
</dbReference>
<name>A0A9W8I910_9FUNG</name>
<accession>A0A9W8I910</accession>
<evidence type="ECO:0000313" key="4">
    <source>
        <dbReference type="EMBL" id="KAJ2849249.1"/>
    </source>
</evidence>
<comment type="similarity">
    <text evidence="1">Belongs to the glycosyltransferase 15 family.</text>
</comment>